<accession>A0ABT1WCK3</accession>
<dbReference type="RefSeq" id="WP_256762925.1">
    <property type="nucleotide sequence ID" value="NZ_JANIGO010000001.1"/>
</dbReference>
<comment type="caution">
    <text evidence="1">The sequence shown here is derived from an EMBL/GenBank/DDBJ whole genome shotgun (WGS) entry which is preliminary data.</text>
</comment>
<evidence type="ECO:0000313" key="2">
    <source>
        <dbReference type="Proteomes" id="UP001204142"/>
    </source>
</evidence>
<organism evidence="1 2">
    <name type="scientific">Limnobacter humi</name>
    <dbReference type="NCBI Taxonomy" id="1778671"/>
    <lineage>
        <taxon>Bacteria</taxon>
        <taxon>Pseudomonadati</taxon>
        <taxon>Pseudomonadota</taxon>
        <taxon>Betaproteobacteria</taxon>
        <taxon>Burkholderiales</taxon>
        <taxon>Burkholderiaceae</taxon>
        <taxon>Limnobacter</taxon>
    </lineage>
</organism>
<proteinExistence type="predicted"/>
<dbReference type="Proteomes" id="UP001204142">
    <property type="component" value="Unassembled WGS sequence"/>
</dbReference>
<sequence>MLRFGFPPLLRNCGSRLFPTLAPMVNIRAGTTAEATRDSGEWIFVDPGFASSAKSCGLLLQDQEPICVSFSELQLQLVRQVRASELPLNLAIEAPLSVAFGKEGNPVGRSVERRDRQARYWYVGLGCSVLVSATYLVRAITEAIPTREVRLFEGLVSFKTREKPSDHRADVQSLKNVVWGFAGCGRIISPDELAASPQDKVVSAFHVAGMSYGVPPVISVGA</sequence>
<keyword evidence="2" id="KW-1185">Reference proteome</keyword>
<gene>
    <name evidence="1" type="ORF">NQT62_02190</name>
</gene>
<protein>
    <submittedName>
        <fullName evidence="1">Uncharacterized protein</fullName>
    </submittedName>
</protein>
<name>A0ABT1WCK3_9BURK</name>
<evidence type="ECO:0000313" key="1">
    <source>
        <dbReference type="EMBL" id="MCQ8895247.1"/>
    </source>
</evidence>
<reference evidence="1 2" key="1">
    <citation type="submission" date="2022-07" db="EMBL/GenBank/DDBJ databases">
        <authorList>
            <person name="Xamxidin M."/>
            <person name="Wu M."/>
        </authorList>
    </citation>
    <scope>NUCLEOTIDE SEQUENCE [LARGE SCALE GENOMIC DNA]</scope>
    <source>
        <strain evidence="1 2">NBRC 111650</strain>
    </source>
</reference>
<dbReference type="EMBL" id="JANIGO010000001">
    <property type="protein sequence ID" value="MCQ8895247.1"/>
    <property type="molecule type" value="Genomic_DNA"/>
</dbReference>